<feature type="transmembrane region" description="Helical" evidence="7">
    <location>
        <begin position="484"/>
        <end position="504"/>
    </location>
</feature>
<keyword evidence="6 7" id="KW-0472">Membrane</keyword>
<gene>
    <name evidence="9" type="ORF">UG56_004080</name>
</gene>
<feature type="transmembrane region" description="Helical" evidence="7">
    <location>
        <begin position="162"/>
        <end position="184"/>
    </location>
</feature>
<dbReference type="GO" id="GO:0012505">
    <property type="term" value="C:endomembrane system"/>
    <property type="evidence" value="ECO:0007669"/>
    <property type="project" value="UniProtKB-SubCell"/>
</dbReference>
<feature type="transmembrane region" description="Helical" evidence="7">
    <location>
        <begin position="139"/>
        <end position="156"/>
    </location>
</feature>
<keyword evidence="3" id="KW-0808">Transferase</keyword>
<keyword evidence="5 7" id="KW-1133">Transmembrane helix</keyword>
<dbReference type="GO" id="GO:0006493">
    <property type="term" value="P:protein O-linked glycosylation"/>
    <property type="evidence" value="ECO:0007669"/>
    <property type="project" value="InterPro"/>
</dbReference>
<evidence type="ECO:0000256" key="4">
    <source>
        <dbReference type="ARBA" id="ARBA00022692"/>
    </source>
</evidence>
<keyword evidence="4 7" id="KW-0812">Transmembrane</keyword>
<reference evidence="9" key="1">
    <citation type="submission" date="2016-10" db="EMBL/GenBank/DDBJ databases">
        <title>Draft Genome Sequence of Nocardioides luteus Strain BAFB, an Alkane-Degrading Bacterium Isolated from JP-7 Polluted Soil.</title>
        <authorList>
            <person name="Brown L."/>
            <person name="Ruiz O.N."/>
            <person name="Gunasekera T."/>
        </authorList>
    </citation>
    <scope>NUCLEOTIDE SEQUENCE [LARGE SCALE GENOMIC DNA]</scope>
    <source>
        <strain evidence="9">BAFB</strain>
    </source>
</reference>
<keyword evidence="10" id="KW-1185">Reference proteome</keyword>
<dbReference type="AlphaFoldDB" id="A0A1J4NB97"/>
<feature type="transmembrane region" description="Helical" evidence="7">
    <location>
        <begin position="376"/>
        <end position="397"/>
    </location>
</feature>
<protein>
    <recommendedName>
        <fullName evidence="8">ArnT-like N-terminal domain-containing protein</fullName>
    </recommendedName>
</protein>
<dbReference type="Proteomes" id="UP000033772">
    <property type="component" value="Unassembled WGS sequence"/>
</dbReference>
<evidence type="ECO:0000256" key="3">
    <source>
        <dbReference type="ARBA" id="ARBA00022679"/>
    </source>
</evidence>
<feature type="transmembrane region" description="Helical" evidence="7">
    <location>
        <begin position="229"/>
        <end position="248"/>
    </location>
</feature>
<evidence type="ECO:0000256" key="2">
    <source>
        <dbReference type="ARBA" id="ARBA00022676"/>
    </source>
</evidence>
<organism evidence="9 10">
    <name type="scientific">Nocardioides luteus</name>
    <dbReference type="NCBI Taxonomy" id="1844"/>
    <lineage>
        <taxon>Bacteria</taxon>
        <taxon>Bacillati</taxon>
        <taxon>Actinomycetota</taxon>
        <taxon>Actinomycetes</taxon>
        <taxon>Propionibacteriales</taxon>
        <taxon>Nocardioidaceae</taxon>
        <taxon>Nocardioides</taxon>
    </lineage>
</organism>
<keyword evidence="2" id="KW-0328">Glycosyltransferase</keyword>
<dbReference type="InterPro" id="IPR003342">
    <property type="entry name" value="ArnT-like_N"/>
</dbReference>
<evidence type="ECO:0000313" key="10">
    <source>
        <dbReference type="Proteomes" id="UP000033772"/>
    </source>
</evidence>
<evidence type="ECO:0000256" key="5">
    <source>
        <dbReference type="ARBA" id="ARBA00022989"/>
    </source>
</evidence>
<evidence type="ECO:0000259" key="8">
    <source>
        <dbReference type="Pfam" id="PF02366"/>
    </source>
</evidence>
<evidence type="ECO:0000313" key="9">
    <source>
        <dbReference type="EMBL" id="OIJ28231.1"/>
    </source>
</evidence>
<dbReference type="GO" id="GO:0000030">
    <property type="term" value="F:mannosyltransferase activity"/>
    <property type="evidence" value="ECO:0007669"/>
    <property type="project" value="InterPro"/>
</dbReference>
<feature type="domain" description="ArnT-like N-terminal" evidence="8">
    <location>
        <begin position="129"/>
        <end position="278"/>
    </location>
</feature>
<dbReference type="GO" id="GO:0016020">
    <property type="term" value="C:membrane"/>
    <property type="evidence" value="ECO:0007669"/>
    <property type="project" value="InterPro"/>
</dbReference>
<dbReference type="Pfam" id="PF02366">
    <property type="entry name" value="PMT"/>
    <property type="match status" value="1"/>
</dbReference>
<evidence type="ECO:0000256" key="6">
    <source>
        <dbReference type="ARBA" id="ARBA00023136"/>
    </source>
</evidence>
<feature type="transmembrane region" description="Helical" evidence="7">
    <location>
        <begin position="333"/>
        <end position="355"/>
    </location>
</feature>
<evidence type="ECO:0000256" key="7">
    <source>
        <dbReference type="SAM" id="Phobius"/>
    </source>
</evidence>
<name>A0A1J4NB97_9ACTN</name>
<sequence length="529" mass="56428">MSHAAAVLASEPTDAPARPSARLVAVLALLAAFAASMSLYFATTQALSYHARDEGPNASYAITLHGGELPTIDTPVAQDRDRFPQITRGANREEFDRHRMIWTANHPPLYYLLGVPWVALADTLDNPQVLIAGMRVTSALAYGALVFLVGLIAFEVTPRRPAAALLATAITASPAVLAVSAGFIMNDSLAVAASSLTVLATLRILRLGVTRNRMIVMAVAGTLAAATKAPGVITVIMCGAALGVTLLLRDRGRKGFLRATWLTAIATGVPGLAIGWFYVRNIVLYGDATASTALLERYQRVQVDTWFEVMTAPRFWHGWYDHLWVPYQLRGTGLHWVIDTITLVALLGLALGVGARLRDHGREQGLVVGAPRVPSVATVGLLVLIAHAFVIIVNLAQFRSGGGNPHERYLMTIMPLVAIVLSVGLLAIVDALPWGEIRRREEIAAALISAFLMGMAAATFSVSVRTQIHLGMDRMLPEIRPLPYVVLGVGALCAAAAVVLPLVWGPPTRRRSVVGRSEAIAAETVGGPA</sequence>
<dbReference type="STRING" id="1844.UG56_004080"/>
<evidence type="ECO:0000256" key="1">
    <source>
        <dbReference type="ARBA" id="ARBA00004127"/>
    </source>
</evidence>
<accession>A0A1J4NB97</accession>
<feature type="transmembrane region" description="Helical" evidence="7">
    <location>
        <begin position="20"/>
        <end position="42"/>
    </location>
</feature>
<dbReference type="OrthoDB" id="3213793at2"/>
<dbReference type="EMBL" id="JZDQ02000004">
    <property type="protein sequence ID" value="OIJ28231.1"/>
    <property type="molecule type" value="Genomic_DNA"/>
</dbReference>
<proteinExistence type="predicted"/>
<feature type="transmembrane region" description="Helical" evidence="7">
    <location>
        <begin position="444"/>
        <end position="464"/>
    </location>
</feature>
<feature type="transmembrane region" description="Helical" evidence="7">
    <location>
        <begin position="260"/>
        <end position="279"/>
    </location>
</feature>
<comment type="caution">
    <text evidence="9">The sequence shown here is derived from an EMBL/GenBank/DDBJ whole genome shotgun (WGS) entry which is preliminary data.</text>
</comment>
<dbReference type="RefSeq" id="WP_045550138.1">
    <property type="nucleotide sequence ID" value="NZ_JZDQ02000004.1"/>
</dbReference>
<comment type="subcellular location">
    <subcellularLocation>
        <location evidence="1">Endomembrane system</location>
        <topology evidence="1">Multi-pass membrane protein</topology>
    </subcellularLocation>
</comment>
<feature type="transmembrane region" description="Helical" evidence="7">
    <location>
        <begin position="409"/>
        <end position="432"/>
    </location>
</feature>